<feature type="compositionally biased region" description="Basic and acidic residues" evidence="6">
    <location>
        <begin position="121"/>
        <end position="155"/>
    </location>
</feature>
<sequence>MERQEEEEEEEVCRVLEDVMCVDQQTVERLTDGFLSHYLPELCSSKQALQELTQNQVILLDTLEQEVTKFRECNATIDLNALFTEAKVYHSKLLNIRREMIALHDKTSRLKKRALKLQQHKQKEDLEREQRREREQERERRLIAKPAKRSDAEPQ</sequence>
<dbReference type="Proteomes" id="UP000515129">
    <property type="component" value="Chromosome 43"/>
</dbReference>
<proteinExistence type="inferred from homology"/>
<evidence type="ECO:0000313" key="8">
    <source>
        <dbReference type="RefSeq" id="XP_026086159.1"/>
    </source>
</evidence>
<evidence type="ECO:0000256" key="5">
    <source>
        <dbReference type="PIRNR" id="PIRNR037609"/>
    </source>
</evidence>
<dbReference type="CTD" id="26258"/>
<dbReference type="AlphaFoldDB" id="A0A6P6LNS8"/>
<organism evidence="7 8">
    <name type="scientific">Carassius auratus</name>
    <name type="common">Goldfish</name>
    <dbReference type="NCBI Taxonomy" id="7957"/>
    <lineage>
        <taxon>Eukaryota</taxon>
        <taxon>Metazoa</taxon>
        <taxon>Chordata</taxon>
        <taxon>Craniata</taxon>
        <taxon>Vertebrata</taxon>
        <taxon>Euteleostomi</taxon>
        <taxon>Actinopterygii</taxon>
        <taxon>Neopterygii</taxon>
        <taxon>Teleostei</taxon>
        <taxon>Ostariophysi</taxon>
        <taxon>Cypriniformes</taxon>
        <taxon>Cyprinidae</taxon>
        <taxon>Cyprininae</taxon>
        <taxon>Carassius</taxon>
    </lineage>
</organism>
<dbReference type="GO" id="GO:0030133">
    <property type="term" value="C:transport vesicle"/>
    <property type="evidence" value="ECO:0007669"/>
    <property type="project" value="TreeGrafter"/>
</dbReference>
<feature type="region of interest" description="Disordered" evidence="6">
    <location>
        <begin position="115"/>
        <end position="155"/>
    </location>
</feature>
<dbReference type="InterPro" id="IPR028119">
    <property type="entry name" value="Snapin/Pallidin/Snn1"/>
</dbReference>
<gene>
    <name evidence="8" type="primary">bloc1s6</name>
</gene>
<comment type="subcellular location">
    <subcellularLocation>
        <location evidence="1">Cytoplasm</location>
    </subcellularLocation>
</comment>
<dbReference type="RefSeq" id="XP_026086159.1">
    <property type="nucleotide sequence ID" value="XM_026230374.1"/>
</dbReference>
<dbReference type="Pfam" id="PF14712">
    <property type="entry name" value="Snapin_Pallidin"/>
    <property type="match status" value="1"/>
</dbReference>
<accession>A0A6P6LNS8</accession>
<dbReference type="GO" id="GO:0031083">
    <property type="term" value="C:BLOC-1 complex"/>
    <property type="evidence" value="ECO:0007669"/>
    <property type="project" value="TreeGrafter"/>
</dbReference>
<reference evidence="8" key="1">
    <citation type="submission" date="2025-08" db="UniProtKB">
        <authorList>
            <consortium name="RefSeq"/>
        </authorList>
    </citation>
    <scope>IDENTIFICATION</scope>
    <source>
        <strain evidence="8">Wakin</strain>
        <tissue evidence="8">Muscle</tissue>
    </source>
</reference>
<evidence type="ECO:0000256" key="3">
    <source>
        <dbReference type="ARBA" id="ARBA00019579"/>
    </source>
</evidence>
<evidence type="ECO:0000256" key="1">
    <source>
        <dbReference type="ARBA" id="ARBA00004496"/>
    </source>
</evidence>
<evidence type="ECO:0000256" key="4">
    <source>
        <dbReference type="ARBA" id="ARBA00022490"/>
    </source>
</evidence>
<dbReference type="InterPro" id="IPR017242">
    <property type="entry name" value="BLOC-1_pallidin"/>
</dbReference>
<dbReference type="KEGG" id="caua:113061339"/>
<dbReference type="PANTHER" id="PTHR31328:SF2">
    <property type="entry name" value="BIOGENESIS OF LYSOSOME-RELATED ORGANELLES COMPLEX 1 SUBUNIT 6"/>
    <property type="match status" value="1"/>
</dbReference>
<keyword evidence="4" id="KW-0963">Cytoplasm</keyword>
<comment type="function">
    <text evidence="5">Component of the BLOC-1 complex, a complex that is required for normal biogenesis of lysosome-related organelles (LRO), such as platelet dense granules and melanosomes. In concert with the AP-3 complex, the BLOC-1 complex is required to target membrane protein cargos into vesicles assembled at cell bodies for delivery into neurites and nerve terminals. The BLOC-1 complex, in association with SNARE proteins, is also proposed to be involved in neurite extension. May play a role in intracellular vesicle trafficking, particularly in the vesicle-docking and fusion process.</text>
</comment>
<dbReference type="GeneID" id="113061339"/>
<dbReference type="OrthoDB" id="19659at2759"/>
<name>A0A6P6LNS8_CARAU</name>
<protein>
    <recommendedName>
        <fullName evidence="3 5">Biogenesis of lysosome-related organelles complex 1 subunit 6</fullName>
        <shortName evidence="5">BLOC-1 subunit 6</shortName>
    </recommendedName>
</protein>
<comment type="similarity">
    <text evidence="2 5">Belongs to the BLOC1S6 family.</text>
</comment>
<evidence type="ECO:0000256" key="6">
    <source>
        <dbReference type="SAM" id="MobiDB-lite"/>
    </source>
</evidence>
<evidence type="ECO:0000313" key="7">
    <source>
        <dbReference type="Proteomes" id="UP000515129"/>
    </source>
</evidence>
<evidence type="ECO:0000256" key="2">
    <source>
        <dbReference type="ARBA" id="ARBA00005767"/>
    </source>
</evidence>
<dbReference type="PANTHER" id="PTHR31328">
    <property type="entry name" value="BIOGENESIS OF LYSOSOME-RELATED ORGANELLES COMPLEX 1 SUBUNIT 6"/>
    <property type="match status" value="1"/>
</dbReference>
<keyword evidence="7" id="KW-1185">Reference proteome</keyword>
<dbReference type="PIRSF" id="PIRSF037609">
    <property type="entry name" value="BLOC-1_complex_pallidin"/>
    <property type="match status" value="1"/>
</dbReference>